<protein>
    <recommendedName>
        <fullName evidence="1">Anaphase-promoting complex subunit 4-like WD40 domain-containing protein</fullName>
    </recommendedName>
</protein>
<dbReference type="SUPFAM" id="SSF50969">
    <property type="entry name" value="YVTN repeat-like/Quinoprotein amine dehydrogenase"/>
    <property type="match status" value="1"/>
</dbReference>
<gene>
    <name evidence="2" type="ORF">XAT740_LOCUS34034</name>
</gene>
<dbReference type="Gene3D" id="2.130.10.10">
    <property type="entry name" value="YVTN repeat-like/Quinoprotein amine dehydrogenase"/>
    <property type="match status" value="1"/>
</dbReference>
<reference evidence="2" key="1">
    <citation type="submission" date="2021-02" db="EMBL/GenBank/DDBJ databases">
        <authorList>
            <person name="Nowell W R."/>
        </authorList>
    </citation>
    <scope>NUCLEOTIDE SEQUENCE</scope>
</reference>
<keyword evidence="3" id="KW-1185">Reference proteome</keyword>
<dbReference type="InterPro" id="IPR015943">
    <property type="entry name" value="WD40/YVTN_repeat-like_dom_sf"/>
</dbReference>
<organism evidence="2 3">
    <name type="scientific">Adineta ricciae</name>
    <name type="common">Rotifer</name>
    <dbReference type="NCBI Taxonomy" id="249248"/>
    <lineage>
        <taxon>Eukaryota</taxon>
        <taxon>Metazoa</taxon>
        <taxon>Spiralia</taxon>
        <taxon>Gnathifera</taxon>
        <taxon>Rotifera</taxon>
        <taxon>Eurotatoria</taxon>
        <taxon>Bdelloidea</taxon>
        <taxon>Adinetida</taxon>
        <taxon>Adinetidae</taxon>
        <taxon>Adineta</taxon>
    </lineage>
</organism>
<feature type="domain" description="Anaphase-promoting complex subunit 4-like WD40" evidence="1">
    <location>
        <begin position="102"/>
        <end position="147"/>
    </location>
</feature>
<dbReference type="Proteomes" id="UP000663828">
    <property type="component" value="Unassembled WGS sequence"/>
</dbReference>
<proteinExistence type="predicted"/>
<evidence type="ECO:0000259" key="1">
    <source>
        <dbReference type="Pfam" id="PF12894"/>
    </source>
</evidence>
<dbReference type="InterPro" id="IPR011044">
    <property type="entry name" value="Quino_amine_DH_bsu"/>
</dbReference>
<sequence length="149" mass="16866">MSGELLFELIDKAQWSFERKVTRTGKDQSWSLNTTFKRWFSSSITISPNAQRFLQQSGRYSSPVSVHIPSDRLALVINNNLCIISLVTSDVLLEIPLDVIQSDEYNYLNNLAWSNNGKFIAYGHWSGAVCVYSSIDGQVLHELTTKSVF</sequence>
<dbReference type="Pfam" id="PF12894">
    <property type="entry name" value="ANAPC4_WD40"/>
    <property type="match status" value="1"/>
</dbReference>
<evidence type="ECO:0000313" key="2">
    <source>
        <dbReference type="EMBL" id="CAF1399082.1"/>
    </source>
</evidence>
<comment type="caution">
    <text evidence="2">The sequence shown here is derived from an EMBL/GenBank/DDBJ whole genome shotgun (WGS) entry which is preliminary data.</text>
</comment>
<dbReference type="InterPro" id="IPR024977">
    <property type="entry name" value="Apc4-like_WD40_dom"/>
</dbReference>
<dbReference type="EMBL" id="CAJNOR010003294">
    <property type="protein sequence ID" value="CAF1399082.1"/>
    <property type="molecule type" value="Genomic_DNA"/>
</dbReference>
<evidence type="ECO:0000313" key="3">
    <source>
        <dbReference type="Proteomes" id="UP000663828"/>
    </source>
</evidence>
<name>A0A815KW24_ADIRI</name>
<dbReference type="AlphaFoldDB" id="A0A815KW24"/>
<accession>A0A815KW24</accession>